<feature type="non-terminal residue" evidence="2">
    <location>
        <position position="1"/>
    </location>
</feature>
<protein>
    <submittedName>
        <fullName evidence="2">Uncharacterized protein</fullName>
    </submittedName>
</protein>
<name>A0A8J4G7B1_9CHLO</name>
<organism evidence="2 3">
    <name type="scientific">Volvox reticuliferus</name>
    <dbReference type="NCBI Taxonomy" id="1737510"/>
    <lineage>
        <taxon>Eukaryota</taxon>
        <taxon>Viridiplantae</taxon>
        <taxon>Chlorophyta</taxon>
        <taxon>core chlorophytes</taxon>
        <taxon>Chlorophyceae</taxon>
        <taxon>CS clade</taxon>
        <taxon>Chlamydomonadales</taxon>
        <taxon>Volvocaceae</taxon>
        <taxon>Volvox</taxon>
    </lineage>
</organism>
<sequence length="197" mass="19821">LISQLLTQCCRVPAVACLLTRAFDRIGTAATNAAAAAPPEAPAGSSAASEGLGAKFGLPEASSHDEDGDIAHEQLGERRRRNEDQGHSKCTAVLESMPYQINIEYGSGDGGHGCGGGGKSGDAGGGGGEDAAAAAVASSADGGGGGDNDHDGSLASDFFDQLYGTVDDPDVVFRLLLEGRAALTSTARRILMETVLS</sequence>
<feature type="region of interest" description="Disordered" evidence="1">
    <location>
        <begin position="34"/>
        <end position="67"/>
    </location>
</feature>
<evidence type="ECO:0000313" key="3">
    <source>
        <dbReference type="Proteomes" id="UP000722791"/>
    </source>
</evidence>
<proteinExistence type="predicted"/>
<dbReference type="Proteomes" id="UP000722791">
    <property type="component" value="Unassembled WGS sequence"/>
</dbReference>
<reference evidence="2" key="1">
    <citation type="journal article" date="2021" name="Proc. Natl. Acad. Sci. U.S.A.">
        <title>Three genomes in the algal genus Volvox reveal the fate of a haploid sex-determining region after a transition to homothallism.</title>
        <authorList>
            <person name="Yamamoto K."/>
            <person name="Hamaji T."/>
            <person name="Kawai-Toyooka H."/>
            <person name="Matsuzaki R."/>
            <person name="Takahashi F."/>
            <person name="Nishimura Y."/>
            <person name="Kawachi M."/>
            <person name="Noguchi H."/>
            <person name="Minakuchi Y."/>
            <person name="Umen J.G."/>
            <person name="Toyoda A."/>
            <person name="Nozaki H."/>
        </authorList>
    </citation>
    <scope>NUCLEOTIDE SEQUENCE</scope>
    <source>
        <strain evidence="2">NIES-3785</strain>
    </source>
</reference>
<dbReference type="AlphaFoldDB" id="A0A8J4G7B1"/>
<evidence type="ECO:0000313" key="2">
    <source>
        <dbReference type="EMBL" id="GIM01529.1"/>
    </source>
</evidence>
<comment type="caution">
    <text evidence="2">The sequence shown here is derived from an EMBL/GenBank/DDBJ whole genome shotgun (WGS) entry which is preliminary data.</text>
</comment>
<evidence type="ECO:0000256" key="1">
    <source>
        <dbReference type="SAM" id="MobiDB-lite"/>
    </source>
</evidence>
<dbReference type="EMBL" id="BNCQ01000009">
    <property type="protein sequence ID" value="GIM01529.1"/>
    <property type="molecule type" value="Genomic_DNA"/>
</dbReference>
<gene>
    <name evidence="2" type="ORF">Vretimale_6272</name>
</gene>
<feature type="compositionally biased region" description="Low complexity" evidence="1">
    <location>
        <begin position="34"/>
        <end position="53"/>
    </location>
</feature>
<accession>A0A8J4G7B1</accession>